<evidence type="ECO:0000256" key="12">
    <source>
        <dbReference type="ARBA" id="ARBA00023180"/>
    </source>
</evidence>
<protein>
    <recommendedName>
        <fullName evidence="15">Ion transport domain-containing protein</fullName>
    </recommendedName>
</protein>
<feature type="transmembrane region" description="Helical" evidence="14">
    <location>
        <begin position="41"/>
        <end position="61"/>
    </location>
</feature>
<evidence type="ECO:0000256" key="1">
    <source>
        <dbReference type="ARBA" id="ARBA00004141"/>
    </source>
</evidence>
<dbReference type="FunFam" id="1.20.120.350:FF:000009">
    <property type="entry name" value="Voltage-dependent T-type calcium channel subunit alpha"/>
    <property type="match status" value="1"/>
</dbReference>
<evidence type="ECO:0000256" key="11">
    <source>
        <dbReference type="ARBA" id="ARBA00023136"/>
    </source>
</evidence>
<evidence type="ECO:0000256" key="3">
    <source>
        <dbReference type="ARBA" id="ARBA00022568"/>
    </source>
</evidence>
<keyword evidence="11 14" id="KW-0472">Membrane</keyword>
<evidence type="ECO:0000313" key="17">
    <source>
        <dbReference type="Proteomes" id="UP001461498"/>
    </source>
</evidence>
<feature type="transmembrane region" description="Helical" evidence="14">
    <location>
        <begin position="73"/>
        <end position="96"/>
    </location>
</feature>
<dbReference type="InterPro" id="IPR027359">
    <property type="entry name" value="Volt_channel_dom_sf"/>
</dbReference>
<keyword evidence="17" id="KW-1185">Reference proteome</keyword>
<gene>
    <name evidence="16" type="ORF">O3M35_003159</name>
</gene>
<dbReference type="Proteomes" id="UP001461498">
    <property type="component" value="Unassembled WGS sequence"/>
</dbReference>
<keyword evidence="7" id="KW-0106">Calcium</keyword>
<dbReference type="InterPro" id="IPR050599">
    <property type="entry name" value="VDCC_alpha-1_subunit"/>
</dbReference>
<keyword evidence="4" id="KW-0107">Calcium channel</keyword>
<dbReference type="GO" id="GO:0098703">
    <property type="term" value="P:calcium ion import across plasma membrane"/>
    <property type="evidence" value="ECO:0007669"/>
    <property type="project" value="TreeGrafter"/>
</dbReference>
<keyword evidence="3" id="KW-0109">Calcium transport</keyword>
<evidence type="ECO:0000256" key="14">
    <source>
        <dbReference type="SAM" id="Phobius"/>
    </source>
</evidence>
<keyword evidence="5 14" id="KW-0812">Transmembrane</keyword>
<keyword evidence="6" id="KW-0677">Repeat</keyword>
<evidence type="ECO:0000259" key="15">
    <source>
        <dbReference type="Pfam" id="PF00520"/>
    </source>
</evidence>
<evidence type="ECO:0000256" key="4">
    <source>
        <dbReference type="ARBA" id="ARBA00022673"/>
    </source>
</evidence>
<name>A0AAW1CPX6_9HEMI</name>
<evidence type="ECO:0000256" key="10">
    <source>
        <dbReference type="ARBA" id="ARBA00023065"/>
    </source>
</evidence>
<dbReference type="PANTHER" id="PTHR45628">
    <property type="entry name" value="VOLTAGE-DEPENDENT CALCIUM CHANNEL TYPE A SUBUNIT ALPHA-1"/>
    <property type="match status" value="1"/>
</dbReference>
<dbReference type="GO" id="GO:0008331">
    <property type="term" value="F:high voltage-gated calcium channel activity"/>
    <property type="evidence" value="ECO:0007669"/>
    <property type="project" value="TreeGrafter"/>
</dbReference>
<accession>A0AAW1CPX6</accession>
<evidence type="ECO:0000256" key="9">
    <source>
        <dbReference type="ARBA" id="ARBA00022989"/>
    </source>
</evidence>
<dbReference type="PANTHER" id="PTHR45628:SF7">
    <property type="entry name" value="VOLTAGE-DEPENDENT CALCIUM CHANNEL TYPE A SUBUNIT ALPHA-1"/>
    <property type="match status" value="1"/>
</dbReference>
<dbReference type="SUPFAM" id="SSF81324">
    <property type="entry name" value="Voltage-gated potassium channels"/>
    <property type="match status" value="1"/>
</dbReference>
<evidence type="ECO:0000313" key="16">
    <source>
        <dbReference type="EMBL" id="KAK9498552.1"/>
    </source>
</evidence>
<keyword evidence="2" id="KW-0813">Transport</keyword>
<evidence type="ECO:0000256" key="5">
    <source>
        <dbReference type="ARBA" id="ARBA00022692"/>
    </source>
</evidence>
<evidence type="ECO:0000256" key="2">
    <source>
        <dbReference type="ARBA" id="ARBA00022448"/>
    </source>
</evidence>
<organism evidence="16 17">
    <name type="scientific">Rhynocoris fuscipes</name>
    <dbReference type="NCBI Taxonomy" id="488301"/>
    <lineage>
        <taxon>Eukaryota</taxon>
        <taxon>Metazoa</taxon>
        <taxon>Ecdysozoa</taxon>
        <taxon>Arthropoda</taxon>
        <taxon>Hexapoda</taxon>
        <taxon>Insecta</taxon>
        <taxon>Pterygota</taxon>
        <taxon>Neoptera</taxon>
        <taxon>Paraneoptera</taxon>
        <taxon>Hemiptera</taxon>
        <taxon>Heteroptera</taxon>
        <taxon>Panheteroptera</taxon>
        <taxon>Cimicomorpha</taxon>
        <taxon>Reduviidae</taxon>
        <taxon>Harpactorinae</taxon>
        <taxon>Harpactorini</taxon>
        <taxon>Rhynocoris</taxon>
    </lineage>
</organism>
<dbReference type="EMBL" id="JAPXFL010000012">
    <property type="protein sequence ID" value="KAK9498552.1"/>
    <property type="molecule type" value="Genomic_DNA"/>
</dbReference>
<dbReference type="GO" id="GO:0005891">
    <property type="term" value="C:voltage-gated calcium channel complex"/>
    <property type="evidence" value="ECO:0007669"/>
    <property type="project" value="TreeGrafter"/>
</dbReference>
<dbReference type="InterPro" id="IPR005821">
    <property type="entry name" value="Ion_trans_dom"/>
</dbReference>
<evidence type="ECO:0000256" key="6">
    <source>
        <dbReference type="ARBA" id="ARBA00022737"/>
    </source>
</evidence>
<dbReference type="AlphaFoldDB" id="A0AAW1CPX6"/>
<dbReference type="Gene3D" id="1.20.120.350">
    <property type="entry name" value="Voltage-gated potassium channels. Chain C"/>
    <property type="match status" value="1"/>
</dbReference>
<evidence type="ECO:0000256" key="8">
    <source>
        <dbReference type="ARBA" id="ARBA00022882"/>
    </source>
</evidence>
<feature type="domain" description="Ion transport" evidence="15">
    <location>
        <begin position="37"/>
        <end position="149"/>
    </location>
</feature>
<keyword evidence="8" id="KW-0851">Voltage-gated channel</keyword>
<keyword evidence="13" id="KW-0407">Ion channel</keyword>
<proteinExistence type="predicted"/>
<keyword evidence="9 14" id="KW-1133">Transmembrane helix</keyword>
<reference evidence="16 17" key="1">
    <citation type="submission" date="2022-12" db="EMBL/GenBank/DDBJ databases">
        <title>Chromosome-level genome assembly of true bugs.</title>
        <authorList>
            <person name="Ma L."/>
            <person name="Li H."/>
        </authorList>
    </citation>
    <scope>NUCLEOTIDE SEQUENCE [LARGE SCALE GENOMIC DNA]</scope>
    <source>
        <strain evidence="16">Lab_2022b</strain>
    </source>
</reference>
<keyword evidence="10" id="KW-0406">Ion transport</keyword>
<comment type="caution">
    <text evidence="16">The sequence shown here is derived from an EMBL/GenBank/DDBJ whole genome shotgun (WGS) entry which is preliminary data.</text>
</comment>
<dbReference type="Pfam" id="PF00520">
    <property type="entry name" value="Ion_trans"/>
    <property type="match status" value="1"/>
</dbReference>
<keyword evidence="12" id="KW-0325">Glycoprotein</keyword>
<sequence length="152" mass="17632">MPDSSEDQDLSAPYTALFLFKEDNVIRKKAKAIVTWTPFEYIILLVIVVNCIILGFGLYLPEDNETAQILEKTEIYFLIIFIVEMILKCIAYGFAFHPGSYIRNPWNIIDFFVICIGIISFFPLGIDLAILRMLRVVRLLRLLRLIKLLRSK</sequence>
<comment type="subcellular location">
    <subcellularLocation>
        <location evidence="1">Membrane</location>
        <topology evidence="1">Multi-pass membrane protein</topology>
    </subcellularLocation>
</comment>
<evidence type="ECO:0000256" key="13">
    <source>
        <dbReference type="ARBA" id="ARBA00023303"/>
    </source>
</evidence>
<evidence type="ECO:0000256" key="7">
    <source>
        <dbReference type="ARBA" id="ARBA00022837"/>
    </source>
</evidence>
<feature type="transmembrane region" description="Helical" evidence="14">
    <location>
        <begin position="108"/>
        <end position="131"/>
    </location>
</feature>